<proteinExistence type="predicted"/>
<organism evidence="1 2">
    <name type="scientific">Anncaliia algerae PRA339</name>
    <dbReference type="NCBI Taxonomy" id="1288291"/>
    <lineage>
        <taxon>Eukaryota</taxon>
        <taxon>Fungi</taxon>
        <taxon>Fungi incertae sedis</taxon>
        <taxon>Microsporidia</taxon>
        <taxon>Tubulinosematoidea</taxon>
        <taxon>Tubulinosematidae</taxon>
        <taxon>Anncaliia</taxon>
    </lineage>
</organism>
<dbReference type="EMBL" id="KK365150">
    <property type="protein sequence ID" value="KCZ81111.1"/>
    <property type="molecule type" value="Genomic_DNA"/>
</dbReference>
<reference evidence="1 2" key="2">
    <citation type="submission" date="2014-03" db="EMBL/GenBank/DDBJ databases">
        <title>The Genome Sequence of Anncaliia algerae insect isolate PRA339.</title>
        <authorList>
            <consortium name="The Broad Institute Genome Sequencing Platform"/>
            <consortium name="The Broad Institute Genome Sequencing Center for Infectious Disease"/>
            <person name="Cuomo C."/>
            <person name="Becnel J."/>
            <person name="Sanscrainte N."/>
            <person name="Walker B."/>
            <person name="Young S.K."/>
            <person name="Zeng Q."/>
            <person name="Gargeya S."/>
            <person name="Fitzgerald M."/>
            <person name="Haas B."/>
            <person name="Abouelleil A."/>
            <person name="Alvarado L."/>
            <person name="Arachchi H.M."/>
            <person name="Berlin A.M."/>
            <person name="Chapman S.B."/>
            <person name="Dewar J."/>
            <person name="Goldberg J."/>
            <person name="Griggs A."/>
            <person name="Gujja S."/>
            <person name="Hansen M."/>
            <person name="Howarth C."/>
            <person name="Imamovic A."/>
            <person name="Larimer J."/>
            <person name="McCowan C."/>
            <person name="Murphy C."/>
            <person name="Neiman D."/>
            <person name="Pearson M."/>
            <person name="Priest M."/>
            <person name="Roberts A."/>
            <person name="Saif S."/>
            <person name="Shea T."/>
            <person name="Sisk P."/>
            <person name="Sykes S."/>
            <person name="Wortman J."/>
            <person name="Nusbaum C."/>
            <person name="Birren B."/>
        </authorList>
    </citation>
    <scope>NUCLEOTIDE SEQUENCE [LARGE SCALE GENOMIC DNA]</scope>
    <source>
        <strain evidence="1 2">PRA339</strain>
    </source>
</reference>
<dbReference type="AlphaFoldDB" id="A0A059F2E1"/>
<name>A0A059F2E1_9MICR</name>
<evidence type="ECO:0000313" key="1">
    <source>
        <dbReference type="EMBL" id="KCZ81111.1"/>
    </source>
</evidence>
<dbReference type="Proteomes" id="UP000030655">
    <property type="component" value="Unassembled WGS sequence"/>
</dbReference>
<gene>
    <name evidence="1" type="ORF">H312_01477</name>
</gene>
<sequence length="143" mass="17155">MDLALREKFSDWHSINMDNVINWVFETLEYRLLNISFFFANLIYLLHNSKIKKGISSKGFITYNLFERIVKTRNFHLIRSIRKTCNSWKENTANCVTIRDYYNIIFEVIVRNILIVGMDYNNSMKFLYGFKTKTSEIIMELIK</sequence>
<dbReference type="VEuPathDB" id="MicrosporidiaDB:H312_01477"/>
<protein>
    <submittedName>
        <fullName evidence="1">Uncharacterized protein</fullName>
    </submittedName>
</protein>
<keyword evidence="2" id="KW-1185">Reference proteome</keyword>
<reference evidence="2" key="1">
    <citation type="submission" date="2013-02" db="EMBL/GenBank/DDBJ databases">
        <authorList>
            <consortium name="The Broad Institute Genome Sequencing Platform"/>
            <person name="Cuomo C."/>
            <person name="Becnel J."/>
            <person name="Sanscrainte N."/>
            <person name="Walker B."/>
            <person name="Young S.K."/>
            <person name="Zeng Q."/>
            <person name="Gargeya S."/>
            <person name="Fitzgerald M."/>
            <person name="Haas B."/>
            <person name="Abouelleil A."/>
            <person name="Alvarado L."/>
            <person name="Arachchi H.M."/>
            <person name="Berlin A.M."/>
            <person name="Chapman S.B."/>
            <person name="Dewar J."/>
            <person name="Goldberg J."/>
            <person name="Griggs A."/>
            <person name="Gujja S."/>
            <person name="Hansen M."/>
            <person name="Howarth C."/>
            <person name="Imamovic A."/>
            <person name="Larimer J."/>
            <person name="McCowan C."/>
            <person name="Murphy C."/>
            <person name="Neiman D."/>
            <person name="Pearson M."/>
            <person name="Priest M."/>
            <person name="Roberts A."/>
            <person name="Saif S."/>
            <person name="Shea T."/>
            <person name="Sisk P."/>
            <person name="Sykes S."/>
            <person name="Wortman J."/>
            <person name="Nusbaum C."/>
            <person name="Birren B."/>
        </authorList>
    </citation>
    <scope>NUCLEOTIDE SEQUENCE [LARGE SCALE GENOMIC DNA]</scope>
    <source>
        <strain evidence="2">PRA339</strain>
    </source>
</reference>
<accession>A0A059F2E1</accession>
<dbReference type="HOGENOM" id="CLU_1829897_0_0_1"/>
<evidence type="ECO:0000313" key="2">
    <source>
        <dbReference type="Proteomes" id="UP000030655"/>
    </source>
</evidence>